<keyword evidence="5 8" id="KW-0812">Transmembrane</keyword>
<reference evidence="9 10" key="1">
    <citation type="submission" date="2023-07" db="EMBL/GenBank/DDBJ databases">
        <title>Sequencing the genomes of 1000 actinobacteria strains.</title>
        <authorList>
            <person name="Klenk H.-P."/>
        </authorList>
    </citation>
    <scope>NUCLEOTIDE SEQUENCE [LARGE SCALE GENOMIC DNA]</scope>
    <source>
        <strain evidence="9 10">DSM 44508</strain>
    </source>
</reference>
<feature type="transmembrane region" description="Helical" evidence="8">
    <location>
        <begin position="42"/>
        <end position="69"/>
    </location>
</feature>
<comment type="caution">
    <text evidence="9">The sequence shown here is derived from an EMBL/GenBank/DDBJ whole genome shotgun (WGS) entry which is preliminary data.</text>
</comment>
<dbReference type="InterPro" id="IPR004695">
    <property type="entry name" value="SLAC1/Mae1/Ssu1/TehA"/>
</dbReference>
<evidence type="ECO:0000256" key="1">
    <source>
        <dbReference type="ARBA" id="ARBA00004651"/>
    </source>
</evidence>
<evidence type="ECO:0000313" key="10">
    <source>
        <dbReference type="Proteomes" id="UP001183619"/>
    </source>
</evidence>
<dbReference type="CDD" id="cd09320">
    <property type="entry name" value="TDT_like_2"/>
    <property type="match status" value="1"/>
</dbReference>
<dbReference type="Gene3D" id="1.50.10.150">
    <property type="entry name" value="Voltage-dependent anion channel"/>
    <property type="match status" value="1"/>
</dbReference>
<keyword evidence="3" id="KW-0813">Transport</keyword>
<feature type="transmembrane region" description="Helical" evidence="8">
    <location>
        <begin position="321"/>
        <end position="344"/>
    </location>
</feature>
<gene>
    <name evidence="9" type="ORF">J2S37_001674</name>
</gene>
<feature type="transmembrane region" description="Helical" evidence="8">
    <location>
        <begin position="257"/>
        <end position="278"/>
    </location>
</feature>
<evidence type="ECO:0000256" key="7">
    <source>
        <dbReference type="ARBA" id="ARBA00023136"/>
    </source>
</evidence>
<dbReference type="InterPro" id="IPR051629">
    <property type="entry name" value="Sulfite_efflux_TDT"/>
</dbReference>
<dbReference type="PANTHER" id="PTHR31686:SF1">
    <property type="entry name" value="SULFITE EFFLUX PUMP SSU1"/>
    <property type="match status" value="1"/>
</dbReference>
<comment type="similarity">
    <text evidence="2">Belongs to the tellurite-resistance/dicarboxylate transporter (TDT) family.</text>
</comment>
<keyword evidence="6 8" id="KW-1133">Transmembrane helix</keyword>
<name>A0ABU2BA32_9CORY</name>
<keyword evidence="4" id="KW-1003">Cell membrane</keyword>
<evidence type="ECO:0000256" key="4">
    <source>
        <dbReference type="ARBA" id="ARBA00022475"/>
    </source>
</evidence>
<evidence type="ECO:0000313" key="9">
    <source>
        <dbReference type="EMBL" id="MDR7355136.1"/>
    </source>
</evidence>
<feature type="transmembrane region" description="Helical" evidence="8">
    <location>
        <begin position="81"/>
        <end position="104"/>
    </location>
</feature>
<proteinExistence type="inferred from homology"/>
<sequence>MNKFRTLPLPPAGPAWFPATMGTGILASLLQLHESRIPGASMAAVAVLIVAWSIFLGLVVASCWNIRVWWDSVREFSTMPFLATVSMGMLSIGAATALVVSAQWPAYADLAWAIDAVMWWCATIIGVATALGFSARLIGVDRGAPTPVWGLAVVSPMVSATTGAGLSGVSSPQWAVTIHMVSTACFYLSFFVGVLIFFRAYQQHFVIAPIPIPASASSWIPLGVVGQSTAAAQALAFRTDGAVAEIYGGQVHVMANLYGWLMFVVGIPLVGLAVVVTLRGFYLRMPFSPGWWALTFPVGTLALGATWLAQGTGYEWLTHLGALVTVGLVGTVSVCCGASVVAVLQHKNA</sequence>
<evidence type="ECO:0000256" key="5">
    <source>
        <dbReference type="ARBA" id="ARBA00022692"/>
    </source>
</evidence>
<evidence type="ECO:0000256" key="6">
    <source>
        <dbReference type="ARBA" id="ARBA00022989"/>
    </source>
</evidence>
<dbReference type="EMBL" id="JAVDYF010000001">
    <property type="protein sequence ID" value="MDR7355136.1"/>
    <property type="molecule type" value="Genomic_DNA"/>
</dbReference>
<dbReference type="RefSeq" id="WP_277104700.1">
    <property type="nucleotide sequence ID" value="NZ_BAAAJS010000068.1"/>
</dbReference>
<dbReference type="InterPro" id="IPR038665">
    <property type="entry name" value="Voltage-dep_anion_channel_sf"/>
</dbReference>
<dbReference type="Pfam" id="PF03595">
    <property type="entry name" value="SLAC1"/>
    <property type="match status" value="1"/>
</dbReference>
<comment type="subcellular location">
    <subcellularLocation>
        <location evidence="1">Cell membrane</location>
        <topology evidence="1">Multi-pass membrane protein</topology>
    </subcellularLocation>
</comment>
<accession>A0ABU2BA32</accession>
<feature type="transmembrane region" description="Helical" evidence="8">
    <location>
        <begin position="147"/>
        <end position="168"/>
    </location>
</feature>
<evidence type="ECO:0000256" key="2">
    <source>
        <dbReference type="ARBA" id="ARBA00008566"/>
    </source>
</evidence>
<evidence type="ECO:0000256" key="3">
    <source>
        <dbReference type="ARBA" id="ARBA00022448"/>
    </source>
</evidence>
<evidence type="ECO:0000256" key="8">
    <source>
        <dbReference type="SAM" id="Phobius"/>
    </source>
</evidence>
<feature type="transmembrane region" description="Helical" evidence="8">
    <location>
        <begin position="110"/>
        <end position="135"/>
    </location>
</feature>
<organism evidence="9 10">
    <name type="scientific">Corynebacterium felinum</name>
    <dbReference type="NCBI Taxonomy" id="131318"/>
    <lineage>
        <taxon>Bacteria</taxon>
        <taxon>Bacillati</taxon>
        <taxon>Actinomycetota</taxon>
        <taxon>Actinomycetes</taxon>
        <taxon>Mycobacteriales</taxon>
        <taxon>Corynebacteriaceae</taxon>
        <taxon>Corynebacterium</taxon>
    </lineage>
</organism>
<protein>
    <submittedName>
        <fullName evidence="9">Tellurite resistance protein TehA-like permease</fullName>
    </submittedName>
</protein>
<feature type="transmembrane region" description="Helical" evidence="8">
    <location>
        <begin position="290"/>
        <end position="309"/>
    </location>
</feature>
<feature type="transmembrane region" description="Helical" evidence="8">
    <location>
        <begin position="174"/>
        <end position="198"/>
    </location>
</feature>
<keyword evidence="10" id="KW-1185">Reference proteome</keyword>
<keyword evidence="7 8" id="KW-0472">Membrane</keyword>
<dbReference type="PANTHER" id="PTHR31686">
    <property type="match status" value="1"/>
</dbReference>
<feature type="transmembrane region" description="Helical" evidence="8">
    <location>
        <begin position="12"/>
        <end position="30"/>
    </location>
</feature>
<dbReference type="Proteomes" id="UP001183619">
    <property type="component" value="Unassembled WGS sequence"/>
</dbReference>